<gene>
    <name evidence="2" type="ORF">F6B43_10165</name>
</gene>
<dbReference type="Proteomes" id="UP000325827">
    <property type="component" value="Unassembled WGS sequence"/>
</dbReference>
<dbReference type="PANTHER" id="PTHR36836:SF1">
    <property type="entry name" value="COLANIC ACID BIOSYNTHESIS PROTEIN WCAK"/>
    <property type="match status" value="1"/>
</dbReference>
<feature type="domain" description="Polysaccharide pyruvyl transferase" evidence="1">
    <location>
        <begin position="82"/>
        <end position="357"/>
    </location>
</feature>
<organism evidence="2 3">
    <name type="scientific">Microbacterium rhizomatis</name>
    <dbReference type="NCBI Taxonomy" id="1631477"/>
    <lineage>
        <taxon>Bacteria</taxon>
        <taxon>Bacillati</taxon>
        <taxon>Actinomycetota</taxon>
        <taxon>Actinomycetes</taxon>
        <taxon>Micrococcales</taxon>
        <taxon>Microbacteriaceae</taxon>
        <taxon>Microbacterium</taxon>
    </lineage>
</organism>
<accession>A0A5J5J1C6</accession>
<proteinExistence type="predicted"/>
<reference evidence="3" key="1">
    <citation type="submission" date="2019-09" db="EMBL/GenBank/DDBJ databases">
        <title>Mumia zhuanghuii sp. nov. isolated from the intestinal contents of plateau pika (Ochotona curzoniae) in the Qinghai-Tibet plateau of China.</title>
        <authorList>
            <person name="Tian Z."/>
        </authorList>
    </citation>
    <scope>NUCLEOTIDE SEQUENCE [LARGE SCALE GENOMIC DNA]</scope>
    <source>
        <strain evidence="3">JCM 30598</strain>
    </source>
</reference>
<dbReference type="OrthoDB" id="5242601at2"/>
<dbReference type="InterPro" id="IPR007345">
    <property type="entry name" value="Polysacch_pyruvyl_Trfase"/>
</dbReference>
<keyword evidence="3" id="KW-1185">Reference proteome</keyword>
<dbReference type="EMBL" id="VYSA01000002">
    <property type="protein sequence ID" value="KAA9107794.1"/>
    <property type="molecule type" value="Genomic_DNA"/>
</dbReference>
<sequence>MGCSNPLGVVPPRSLAAPKCPPNLPRLILATRSLHRPQKEPPILSADIEYLDSLRASVIDALKVAIGTSREVAIVDAPNQRNVGDSLIWAGELAFLARMGLRIKYVADLWSYDPRALRRALPEGGVVLLHGGGNFGDLWIGHQLIREEVIRDLPDYRIVQLPQSIYFKDEARAAAADKVMGAHPDLHILIRDSLSMERAEKQLPSLDVRFCADMALGWDPPQRPSSSAEKTDVVVIAREDMEASSGLAEIGPLWLDGTPVHVTDWYPRGAMAVQWRLARGGSLACRTYVKIRRRVPALPAGAPDRVGGWALDNVNRVNVAGAVKLYGSARAVVTDRLHAHVLSALLGVPHVALDNSYGKVSGIYRDYTGGFSTAHYARSLPEAQSLARELVAQK</sequence>
<dbReference type="AlphaFoldDB" id="A0A5J5J1C6"/>
<dbReference type="PANTHER" id="PTHR36836">
    <property type="entry name" value="COLANIC ACID BIOSYNTHESIS PROTEIN WCAK"/>
    <property type="match status" value="1"/>
</dbReference>
<protein>
    <recommendedName>
        <fullName evidence="1">Polysaccharide pyruvyl transferase domain-containing protein</fullName>
    </recommendedName>
</protein>
<dbReference type="Pfam" id="PF04230">
    <property type="entry name" value="PS_pyruv_trans"/>
    <property type="match status" value="1"/>
</dbReference>
<comment type="caution">
    <text evidence="2">The sequence shown here is derived from an EMBL/GenBank/DDBJ whole genome shotgun (WGS) entry which is preliminary data.</text>
</comment>
<evidence type="ECO:0000313" key="2">
    <source>
        <dbReference type="EMBL" id="KAA9107794.1"/>
    </source>
</evidence>
<evidence type="ECO:0000313" key="3">
    <source>
        <dbReference type="Proteomes" id="UP000325827"/>
    </source>
</evidence>
<evidence type="ECO:0000259" key="1">
    <source>
        <dbReference type="Pfam" id="PF04230"/>
    </source>
</evidence>
<name>A0A5J5J1C6_9MICO</name>